<dbReference type="PANTHER" id="PTHR46586">
    <property type="entry name" value="ANKYRIN REPEAT-CONTAINING PROTEIN"/>
    <property type="match status" value="1"/>
</dbReference>
<evidence type="ECO:0008006" key="4">
    <source>
        <dbReference type="Google" id="ProtNLM"/>
    </source>
</evidence>
<organism evidence="2 3">
    <name type="scientific">Polyrhizophydium stewartii</name>
    <dbReference type="NCBI Taxonomy" id="2732419"/>
    <lineage>
        <taxon>Eukaryota</taxon>
        <taxon>Fungi</taxon>
        <taxon>Fungi incertae sedis</taxon>
        <taxon>Chytridiomycota</taxon>
        <taxon>Chytridiomycota incertae sedis</taxon>
        <taxon>Chytridiomycetes</taxon>
        <taxon>Rhizophydiales</taxon>
        <taxon>Rhizophydiales incertae sedis</taxon>
        <taxon>Polyrhizophydium</taxon>
    </lineage>
</organism>
<dbReference type="InterPro" id="IPR002110">
    <property type="entry name" value="Ankyrin_rpt"/>
</dbReference>
<accession>A0ABR4MVH3</accession>
<sequence length="546" mass="58402">MPPPPADPGCAPQPPPAVAQAASGPTPASHWDRLPRELHDSVLDCAGPPTKRLCGRFGDTTTPAAERNRRMWVDAFRTNWGGDLRALRPASTMRSLAHSDMWAIRSRAMHQRTADIAERLGLHLNGLREVALRRGWADLATSTGRPLASPALEAQLSLAEIQELAETGHMPLDEMLVCEALSSGRLDVAKWLLQVMARDAWPATTDVTDSAVFGGSVEMLEWLRGAGFGEFSSLAVDLAAIGGSVAVLVSGPDVQYHPYHLGPLTRVCWQHAFVSQWKSIYLEWLAANTDAGATVDAMDYAAMCGHLDVIEWLHAHRAEGCTAAAMDGAASNGHLDVVRWLHDHRTEGCTDNALRGAAAGGHDAMVVWLLEHRTEGRVSSAVAAAAGCGHAAVVARLAPACKMGDLAVAAREAIAAGMIDVLDVLLAHDAAVLEHAEAVGAAQSAVRWGRLSSVAWLHEHAPRTLAAAHPAIDWQSARTARVMEWLRAAEPLDRADAMQLAERDGLRFVLRWIASQFAATAEGKRAAAAVGDAADLEDNDDDDDDE</sequence>
<dbReference type="SUPFAM" id="SSF140860">
    <property type="entry name" value="Pseudo ankyrin repeat-like"/>
    <property type="match status" value="1"/>
</dbReference>
<reference evidence="2 3" key="1">
    <citation type="submission" date="2023-09" db="EMBL/GenBank/DDBJ databases">
        <title>Pangenome analysis of Batrachochytrium dendrobatidis and related Chytrids.</title>
        <authorList>
            <person name="Yacoub M.N."/>
            <person name="Stajich J.E."/>
            <person name="James T.Y."/>
        </authorList>
    </citation>
    <scope>NUCLEOTIDE SEQUENCE [LARGE SCALE GENOMIC DNA]</scope>
    <source>
        <strain evidence="2 3">JEL0888</strain>
    </source>
</reference>
<dbReference type="Gene3D" id="1.25.40.20">
    <property type="entry name" value="Ankyrin repeat-containing domain"/>
    <property type="match status" value="1"/>
</dbReference>
<dbReference type="Proteomes" id="UP001527925">
    <property type="component" value="Unassembled WGS sequence"/>
</dbReference>
<name>A0ABR4MVH3_9FUNG</name>
<evidence type="ECO:0000313" key="3">
    <source>
        <dbReference type="Proteomes" id="UP001527925"/>
    </source>
</evidence>
<proteinExistence type="predicted"/>
<comment type="caution">
    <text evidence="2">The sequence shown here is derived from an EMBL/GenBank/DDBJ whole genome shotgun (WGS) entry which is preliminary data.</text>
</comment>
<dbReference type="InterPro" id="IPR052050">
    <property type="entry name" value="SecEffector_AnkRepeat"/>
</dbReference>
<dbReference type="InterPro" id="IPR036770">
    <property type="entry name" value="Ankyrin_rpt-contain_sf"/>
</dbReference>
<dbReference type="PANTHER" id="PTHR46586:SF3">
    <property type="entry name" value="ANKYRIN REPEAT-CONTAINING PROTEIN"/>
    <property type="match status" value="1"/>
</dbReference>
<protein>
    <recommendedName>
        <fullName evidence="4">Ankyrin repeat domain-containing protein</fullName>
    </recommendedName>
</protein>
<feature type="compositionally biased region" description="Pro residues" evidence="1">
    <location>
        <begin position="1"/>
        <end position="17"/>
    </location>
</feature>
<keyword evidence="3" id="KW-1185">Reference proteome</keyword>
<dbReference type="EMBL" id="JADGIZ020000129">
    <property type="protein sequence ID" value="KAL2911268.1"/>
    <property type="molecule type" value="Genomic_DNA"/>
</dbReference>
<feature type="region of interest" description="Disordered" evidence="1">
    <location>
        <begin position="1"/>
        <end position="30"/>
    </location>
</feature>
<evidence type="ECO:0000256" key="1">
    <source>
        <dbReference type="SAM" id="MobiDB-lite"/>
    </source>
</evidence>
<evidence type="ECO:0000313" key="2">
    <source>
        <dbReference type="EMBL" id="KAL2911268.1"/>
    </source>
</evidence>
<dbReference type="Pfam" id="PF12796">
    <property type="entry name" value="Ank_2"/>
    <property type="match status" value="1"/>
</dbReference>
<gene>
    <name evidence="2" type="ORF">HK105_209276</name>
</gene>